<dbReference type="Proteomes" id="UP000181976">
    <property type="component" value="Unassembled WGS sequence"/>
</dbReference>
<dbReference type="eggNOG" id="COG0437">
    <property type="taxonomic scope" value="Bacteria"/>
</dbReference>
<dbReference type="Gene3D" id="3.30.70.20">
    <property type="match status" value="3"/>
</dbReference>
<feature type="transmembrane region" description="Helical" evidence="8">
    <location>
        <begin position="12"/>
        <end position="30"/>
    </location>
</feature>
<dbReference type="PROSITE" id="PS00198">
    <property type="entry name" value="4FE4S_FER_1"/>
    <property type="match status" value="2"/>
</dbReference>
<feature type="domain" description="4Fe-4S ferredoxin-type" evidence="9">
    <location>
        <begin position="261"/>
        <end position="287"/>
    </location>
</feature>
<keyword evidence="6" id="KW-0411">Iron-sulfur</keyword>
<reference evidence="10 11" key="1">
    <citation type="submission" date="2016-10" db="EMBL/GenBank/DDBJ databases">
        <authorList>
            <person name="de Groot N.N."/>
        </authorList>
    </citation>
    <scope>NUCLEOTIDE SEQUENCE [LARGE SCALE GENOMIC DNA]</scope>
    <source>
        <strain evidence="10 11">DSM 19012</strain>
    </source>
</reference>
<dbReference type="AlphaFoldDB" id="A0A1I1ZN75"/>
<evidence type="ECO:0000313" key="11">
    <source>
        <dbReference type="Proteomes" id="UP000181976"/>
    </source>
</evidence>
<dbReference type="PANTHER" id="PTHR30176:SF3">
    <property type="entry name" value="FERREDOXIN-TYPE PROTEIN NAPH"/>
    <property type="match status" value="1"/>
</dbReference>
<feature type="domain" description="4Fe-4S ferredoxin-type" evidence="9">
    <location>
        <begin position="476"/>
        <end position="509"/>
    </location>
</feature>
<feature type="transmembrane region" description="Helical" evidence="8">
    <location>
        <begin position="117"/>
        <end position="139"/>
    </location>
</feature>
<feature type="domain" description="4Fe-4S ferredoxin-type" evidence="9">
    <location>
        <begin position="395"/>
        <end position="428"/>
    </location>
</feature>
<evidence type="ECO:0000256" key="3">
    <source>
        <dbReference type="ARBA" id="ARBA00022723"/>
    </source>
</evidence>
<dbReference type="InterPro" id="IPR051684">
    <property type="entry name" value="Electron_Trans/Redox"/>
</dbReference>
<evidence type="ECO:0000256" key="7">
    <source>
        <dbReference type="SAM" id="MobiDB-lite"/>
    </source>
</evidence>
<feature type="domain" description="4Fe-4S ferredoxin-type" evidence="9">
    <location>
        <begin position="231"/>
        <end position="260"/>
    </location>
</feature>
<dbReference type="CDD" id="cd16373">
    <property type="entry name" value="DMSOR_beta_like"/>
    <property type="match status" value="1"/>
</dbReference>
<name>A0A1I1ZN75_9BACT</name>
<evidence type="ECO:0000256" key="2">
    <source>
        <dbReference type="ARBA" id="ARBA00022485"/>
    </source>
</evidence>
<protein>
    <submittedName>
        <fullName evidence="10">4Fe-4S binding domain-containing protein</fullName>
    </submittedName>
</protein>
<dbReference type="EMBL" id="FONA01000009">
    <property type="protein sequence ID" value="SFE31810.1"/>
    <property type="molecule type" value="Genomic_DNA"/>
</dbReference>
<dbReference type="InterPro" id="IPR017896">
    <property type="entry name" value="4Fe4S_Fe-S-bd"/>
</dbReference>
<keyword evidence="11" id="KW-1185">Reference proteome</keyword>
<keyword evidence="5" id="KW-0408">Iron</keyword>
<dbReference type="STRING" id="385682.SAMN05444380_109123"/>
<dbReference type="eggNOG" id="COG0348">
    <property type="taxonomic scope" value="Bacteria"/>
</dbReference>
<proteinExistence type="predicted"/>
<evidence type="ECO:0000256" key="5">
    <source>
        <dbReference type="ARBA" id="ARBA00023004"/>
    </source>
</evidence>
<dbReference type="GO" id="GO:0005886">
    <property type="term" value="C:plasma membrane"/>
    <property type="evidence" value="ECO:0007669"/>
    <property type="project" value="TreeGrafter"/>
</dbReference>
<evidence type="ECO:0000256" key="4">
    <source>
        <dbReference type="ARBA" id="ARBA00022982"/>
    </source>
</evidence>
<feature type="transmembrane region" description="Helical" evidence="8">
    <location>
        <begin position="50"/>
        <end position="71"/>
    </location>
</feature>
<dbReference type="GO" id="GO:0046872">
    <property type="term" value="F:metal ion binding"/>
    <property type="evidence" value="ECO:0007669"/>
    <property type="project" value="UniProtKB-KW"/>
</dbReference>
<feature type="transmembrane region" description="Helical" evidence="8">
    <location>
        <begin position="182"/>
        <end position="205"/>
    </location>
</feature>
<evidence type="ECO:0000256" key="6">
    <source>
        <dbReference type="ARBA" id="ARBA00023014"/>
    </source>
</evidence>
<accession>A0A1I1ZN75</accession>
<dbReference type="GO" id="GO:0051539">
    <property type="term" value="F:4 iron, 4 sulfur cluster binding"/>
    <property type="evidence" value="ECO:0007669"/>
    <property type="project" value="UniProtKB-KW"/>
</dbReference>
<evidence type="ECO:0000313" key="10">
    <source>
        <dbReference type="EMBL" id="SFE31810.1"/>
    </source>
</evidence>
<gene>
    <name evidence="10" type="ORF">SAMN05444380_109123</name>
</gene>
<organism evidence="10 11">
    <name type="scientific">Thermophagus xiamenensis</name>
    <dbReference type="NCBI Taxonomy" id="385682"/>
    <lineage>
        <taxon>Bacteria</taxon>
        <taxon>Pseudomonadati</taxon>
        <taxon>Bacteroidota</taxon>
        <taxon>Bacteroidia</taxon>
        <taxon>Marinilabiliales</taxon>
        <taxon>Marinilabiliaceae</taxon>
        <taxon>Thermophagus</taxon>
    </lineage>
</organism>
<dbReference type="Pfam" id="PF13187">
    <property type="entry name" value="Fer4_9"/>
    <property type="match status" value="1"/>
</dbReference>
<keyword evidence="2" id="KW-0004">4Fe-4S</keyword>
<feature type="region of interest" description="Disordered" evidence="7">
    <location>
        <begin position="516"/>
        <end position="535"/>
    </location>
</feature>
<dbReference type="SUPFAM" id="SSF54862">
    <property type="entry name" value="4Fe-4S ferredoxins"/>
    <property type="match status" value="2"/>
</dbReference>
<dbReference type="InterPro" id="IPR017900">
    <property type="entry name" value="4Fe4S_Fe_S_CS"/>
</dbReference>
<evidence type="ECO:0000259" key="9">
    <source>
        <dbReference type="PROSITE" id="PS51379"/>
    </source>
</evidence>
<keyword evidence="8" id="KW-0812">Transmembrane</keyword>
<feature type="domain" description="4Fe-4S ferredoxin-type" evidence="9">
    <location>
        <begin position="436"/>
        <end position="471"/>
    </location>
</feature>
<dbReference type="InParanoid" id="A0A1I1ZN75"/>
<evidence type="ECO:0000256" key="8">
    <source>
        <dbReference type="SAM" id="Phobius"/>
    </source>
</evidence>
<dbReference type="PROSITE" id="PS51379">
    <property type="entry name" value="4FE4S_FER_2"/>
    <property type="match status" value="6"/>
</dbReference>
<keyword evidence="8" id="KW-0472">Membrane</keyword>
<dbReference type="RefSeq" id="WP_010526294.1">
    <property type="nucleotide sequence ID" value="NZ_AFSL01000008.1"/>
</dbReference>
<feature type="transmembrane region" description="Helical" evidence="8">
    <location>
        <begin position="151"/>
        <end position="170"/>
    </location>
</feature>
<keyword evidence="4" id="KW-0249">Electron transport</keyword>
<dbReference type="Pfam" id="PF12838">
    <property type="entry name" value="Fer4_7"/>
    <property type="match status" value="1"/>
</dbReference>
<dbReference type="OrthoDB" id="9810688at2"/>
<dbReference type="Pfam" id="PF12801">
    <property type="entry name" value="Fer4_5"/>
    <property type="match status" value="2"/>
</dbReference>
<keyword evidence="8" id="KW-1133">Transmembrane helix</keyword>
<sequence>MSLYKILKRSRVIIALISFILILSLFVDIYEWIPVGGYDKVTWLQFLPSVLHFFAVFSLASAGGFLVVVLITLISGRIYCSVICPLGILQDIVNYIARWRSKKKRFFKFHKAVPILRYVLLSVTVFAVIAGLGWLVTWLDPYSIAARTFTYLLKPLVVWFNNDIVVPLFQKFEIYLFYHQNLLVASILPAVITLAVIIAIGYFAWKHGRLFCNTICPVGTLLGEISRFSFFKVQFDKNVCTRCGRCAGVCKSECIDIKNYTVDTTRCVSCFNCLAICPETALSLRPHKNITQNKTSKEKGEQQDKLAHDSNRRKLLIAGLVMLCGNRIYALKKEKLPEQQKHLVRNKKDHPVAPPGAISIKRFNDICTGCSLCIAACPTGVLQPALTEYGLTGFMQPHMDYSTYFCNYDCNKCGEVCPTGAILPLALEEKQLTQMGKAVFVRQNCVVYTDGTVCGACSEHCPTKAVSMVPYKDGLRIPHVDQSICIGCGACEYPCPVPEPYKAIYVNGNAVQQKAKSPYDEADKPNVVPEDDFPF</sequence>
<keyword evidence="3" id="KW-0479">Metal-binding</keyword>
<dbReference type="PANTHER" id="PTHR30176">
    <property type="entry name" value="FERREDOXIN-TYPE PROTEIN NAPH"/>
    <property type="match status" value="1"/>
</dbReference>
<feature type="domain" description="4Fe-4S ferredoxin-type" evidence="9">
    <location>
        <begin position="356"/>
        <end position="387"/>
    </location>
</feature>
<keyword evidence="1" id="KW-0813">Transport</keyword>
<evidence type="ECO:0000256" key="1">
    <source>
        <dbReference type="ARBA" id="ARBA00022448"/>
    </source>
</evidence>